<evidence type="ECO:0000256" key="5">
    <source>
        <dbReference type="ARBA" id="ARBA00022821"/>
    </source>
</evidence>
<organism evidence="7 8">
    <name type="scientific">Digitaria exilis</name>
    <dbReference type="NCBI Taxonomy" id="1010633"/>
    <lineage>
        <taxon>Eukaryota</taxon>
        <taxon>Viridiplantae</taxon>
        <taxon>Streptophyta</taxon>
        <taxon>Embryophyta</taxon>
        <taxon>Tracheophyta</taxon>
        <taxon>Spermatophyta</taxon>
        <taxon>Magnoliopsida</taxon>
        <taxon>Liliopsida</taxon>
        <taxon>Poales</taxon>
        <taxon>Poaceae</taxon>
        <taxon>PACMAD clade</taxon>
        <taxon>Panicoideae</taxon>
        <taxon>Panicodae</taxon>
        <taxon>Paniceae</taxon>
        <taxon>Anthephorinae</taxon>
        <taxon>Digitaria</taxon>
    </lineage>
</organism>
<name>A0A835AS52_9POAL</name>
<dbReference type="InterPro" id="IPR041118">
    <property type="entry name" value="Rx_N"/>
</dbReference>
<evidence type="ECO:0000256" key="4">
    <source>
        <dbReference type="ARBA" id="ARBA00022741"/>
    </source>
</evidence>
<dbReference type="PANTHER" id="PTHR19338:SF66">
    <property type="entry name" value="NB-ARC DOMAIN-CONTAINING PROTEIN"/>
    <property type="match status" value="1"/>
</dbReference>
<dbReference type="AlphaFoldDB" id="A0A835AS52"/>
<sequence length="106" mass="12093">MAEAIVGPLVGKLQDLVLSEATALVAVNGDIRSLQDKLMWMQAFLRHADQRRRNTYDELIRVLIKQIRDTAIDAEDAIDLFILKVDLSRYIYLDPLSHPSNGNIFR</sequence>
<evidence type="ECO:0000256" key="2">
    <source>
        <dbReference type="ARBA" id="ARBA00022614"/>
    </source>
</evidence>
<dbReference type="GO" id="GO:0006952">
    <property type="term" value="P:defense response"/>
    <property type="evidence" value="ECO:0007669"/>
    <property type="project" value="UniProtKB-KW"/>
</dbReference>
<evidence type="ECO:0000256" key="1">
    <source>
        <dbReference type="ARBA" id="ARBA00008894"/>
    </source>
</evidence>
<dbReference type="GO" id="GO:0000166">
    <property type="term" value="F:nucleotide binding"/>
    <property type="evidence" value="ECO:0007669"/>
    <property type="project" value="UniProtKB-KW"/>
</dbReference>
<gene>
    <name evidence="7" type="ORF">HU200_048857</name>
</gene>
<keyword evidence="2" id="KW-0433">Leucine-rich repeat</keyword>
<keyword evidence="5" id="KW-0611">Plant defense</keyword>
<proteinExistence type="inferred from homology"/>
<feature type="domain" description="Disease resistance N-terminal" evidence="6">
    <location>
        <begin position="5"/>
        <end position="89"/>
    </location>
</feature>
<evidence type="ECO:0000313" key="8">
    <source>
        <dbReference type="Proteomes" id="UP000636709"/>
    </source>
</evidence>
<keyword evidence="3" id="KW-0677">Repeat</keyword>
<evidence type="ECO:0000256" key="3">
    <source>
        <dbReference type="ARBA" id="ARBA00022737"/>
    </source>
</evidence>
<protein>
    <recommendedName>
        <fullName evidence="6">Disease resistance N-terminal domain-containing protein</fullName>
    </recommendedName>
</protein>
<dbReference type="Pfam" id="PF18052">
    <property type="entry name" value="Rx_N"/>
    <property type="match status" value="1"/>
</dbReference>
<keyword evidence="4" id="KW-0547">Nucleotide-binding</keyword>
<dbReference type="InterPro" id="IPR038005">
    <property type="entry name" value="RX-like_CC"/>
</dbReference>
<comment type="caution">
    <text evidence="7">The sequence shown here is derived from an EMBL/GenBank/DDBJ whole genome shotgun (WGS) entry which is preliminary data.</text>
</comment>
<comment type="similarity">
    <text evidence="1">Belongs to the disease resistance NB-LRR family.</text>
</comment>
<keyword evidence="8" id="KW-1185">Reference proteome</keyword>
<dbReference type="Proteomes" id="UP000636709">
    <property type="component" value="Unassembled WGS sequence"/>
</dbReference>
<dbReference type="OrthoDB" id="3027644at2759"/>
<reference evidence="7" key="1">
    <citation type="submission" date="2020-07" db="EMBL/GenBank/DDBJ databases">
        <title>Genome sequence and genetic diversity analysis of an under-domesticated orphan crop, white fonio (Digitaria exilis).</title>
        <authorList>
            <person name="Bennetzen J.L."/>
            <person name="Chen S."/>
            <person name="Ma X."/>
            <person name="Wang X."/>
            <person name="Yssel A.E.J."/>
            <person name="Chaluvadi S.R."/>
            <person name="Johnson M."/>
            <person name="Gangashetty P."/>
            <person name="Hamidou F."/>
            <person name="Sanogo M.D."/>
            <person name="Zwaenepoel A."/>
            <person name="Wallace J."/>
            <person name="Van De Peer Y."/>
            <person name="Van Deynze A."/>
        </authorList>
    </citation>
    <scope>NUCLEOTIDE SEQUENCE</scope>
    <source>
        <tissue evidence="7">Leaves</tissue>
    </source>
</reference>
<dbReference type="EMBL" id="JACEFO010002208">
    <property type="protein sequence ID" value="KAF8673301.1"/>
    <property type="molecule type" value="Genomic_DNA"/>
</dbReference>
<dbReference type="PANTHER" id="PTHR19338">
    <property type="entry name" value="TRANSLOCASE OF INNER MITOCHONDRIAL MEMBRANE 13 HOMOLOG"/>
    <property type="match status" value="1"/>
</dbReference>
<evidence type="ECO:0000259" key="6">
    <source>
        <dbReference type="Pfam" id="PF18052"/>
    </source>
</evidence>
<dbReference type="Gene3D" id="1.20.5.4130">
    <property type="match status" value="1"/>
</dbReference>
<evidence type="ECO:0000313" key="7">
    <source>
        <dbReference type="EMBL" id="KAF8673301.1"/>
    </source>
</evidence>
<accession>A0A835AS52</accession>
<dbReference type="CDD" id="cd14798">
    <property type="entry name" value="RX-CC_like"/>
    <property type="match status" value="1"/>
</dbReference>